<dbReference type="EMBL" id="JACHED010000001">
    <property type="protein sequence ID" value="MBB6496024.1"/>
    <property type="molecule type" value="Genomic_DNA"/>
</dbReference>
<dbReference type="InterPro" id="IPR007210">
    <property type="entry name" value="ABC_Gly_betaine_transp_sub-bd"/>
</dbReference>
<sequence length="295" mass="33435">MKLKTTILAILTISIIISGCISQMGSKETIYIGTMPFNEQYILANMVGIILEEQGYKTEVLEAGSQNYAAIESNKIQIAVDYSGTMYNVIFKLPALETWDPDIVYDESVKKLDEKNIKTVGKLGFRNDYAIAVKKEFSEKNNISKISDLNTLSSEMSLGTDYIFATRPDGLPRIEELYGINFKSVMQMEPTLMYVAIENDEVDSITAFTTDARIELFDLNLLEDDKNSLPPYDAMILVRGELIEQNPEIEEILSEIVGKIDTEDMRAMNYQYDVEKREAFDIAKEFLINEGIIEN</sequence>
<dbReference type="Pfam" id="PF04069">
    <property type="entry name" value="OpuAC"/>
    <property type="match status" value="1"/>
</dbReference>
<dbReference type="Gene3D" id="3.40.190.120">
    <property type="entry name" value="Osmoprotection protein (prox), domain 2"/>
    <property type="match status" value="1"/>
</dbReference>
<evidence type="ECO:0000313" key="4">
    <source>
        <dbReference type="Proteomes" id="UP000567099"/>
    </source>
</evidence>
<evidence type="ECO:0000313" key="2">
    <source>
        <dbReference type="EMBL" id="MBA2864010.1"/>
    </source>
</evidence>
<dbReference type="GO" id="GO:0043190">
    <property type="term" value="C:ATP-binding cassette (ABC) transporter complex"/>
    <property type="evidence" value="ECO:0007669"/>
    <property type="project" value="InterPro"/>
</dbReference>
<dbReference type="GO" id="GO:0022857">
    <property type="term" value="F:transmembrane transporter activity"/>
    <property type="evidence" value="ECO:0007669"/>
    <property type="project" value="InterPro"/>
</dbReference>
<evidence type="ECO:0000259" key="1">
    <source>
        <dbReference type="Pfam" id="PF04069"/>
    </source>
</evidence>
<dbReference type="AlphaFoldDB" id="A0A7J9PMQ9"/>
<dbReference type="PROSITE" id="PS51257">
    <property type="entry name" value="PROKAR_LIPOPROTEIN"/>
    <property type="match status" value="1"/>
</dbReference>
<evidence type="ECO:0000313" key="3">
    <source>
        <dbReference type="EMBL" id="MBB6496024.1"/>
    </source>
</evidence>
<dbReference type="Proteomes" id="UP000567099">
    <property type="component" value="Unassembled WGS sequence"/>
</dbReference>
<accession>A0A7J9PMQ9</accession>
<name>A0A7J9PMQ9_METMI</name>
<evidence type="ECO:0000313" key="5">
    <source>
        <dbReference type="Proteomes" id="UP000590564"/>
    </source>
</evidence>
<dbReference type="RefSeq" id="WP_220127025.1">
    <property type="nucleotide sequence ID" value="NZ_JACDUO010000001.1"/>
</dbReference>
<organism evidence="2 4">
    <name type="scientific">Methanococcus maripaludis</name>
    <name type="common">Methanococcus deltae</name>
    <dbReference type="NCBI Taxonomy" id="39152"/>
    <lineage>
        <taxon>Archaea</taxon>
        <taxon>Methanobacteriati</taxon>
        <taxon>Methanobacteriota</taxon>
        <taxon>Methanomada group</taxon>
        <taxon>Methanococci</taxon>
        <taxon>Methanococcales</taxon>
        <taxon>Methanococcaceae</taxon>
        <taxon>Methanococcus</taxon>
    </lineage>
</organism>
<comment type="caution">
    <text evidence="2">The sequence shown here is derived from an EMBL/GenBank/DDBJ whole genome shotgun (WGS) entry which is preliminary data.</text>
</comment>
<dbReference type="Gene3D" id="3.40.190.10">
    <property type="entry name" value="Periplasmic binding protein-like II"/>
    <property type="match status" value="1"/>
</dbReference>
<gene>
    <name evidence="2" type="ORF">HNP94_001010</name>
    <name evidence="3" type="ORF">HNP96_000045</name>
</gene>
<dbReference type="Proteomes" id="UP000590564">
    <property type="component" value="Unassembled WGS sequence"/>
</dbReference>
<protein>
    <submittedName>
        <fullName evidence="2">Osmoprotectant transport system substrate-binding protein</fullName>
    </submittedName>
</protein>
<dbReference type="SUPFAM" id="SSF53850">
    <property type="entry name" value="Periplasmic binding protein-like II"/>
    <property type="match status" value="1"/>
</dbReference>
<proteinExistence type="predicted"/>
<reference evidence="2 4" key="1">
    <citation type="submission" date="2020-07" db="EMBL/GenBank/DDBJ databases">
        <title>Genomic Encyclopedia of Type Strains, Phase IV (KMG-V): Genome sequencing to study the core and pangenomes of soil and plant-associated prokaryotes.</title>
        <authorList>
            <person name="Whitman W."/>
        </authorList>
    </citation>
    <scope>NUCLEOTIDE SEQUENCE [LARGE SCALE GENOMIC DNA]</scope>
    <source>
        <strain evidence="2 4">C13</strain>
        <strain evidence="3 5">D1</strain>
    </source>
</reference>
<feature type="domain" description="ABC-type glycine betaine transport system substrate-binding" evidence="1">
    <location>
        <begin position="29"/>
        <end position="288"/>
    </location>
</feature>
<dbReference type="EMBL" id="JACDUO010000001">
    <property type="protein sequence ID" value="MBA2864010.1"/>
    <property type="molecule type" value="Genomic_DNA"/>
</dbReference>